<organism evidence="4 5">
    <name type="scientific">Streptococcus downei MFe28</name>
    <dbReference type="NCBI Taxonomy" id="764290"/>
    <lineage>
        <taxon>Bacteria</taxon>
        <taxon>Bacillati</taxon>
        <taxon>Bacillota</taxon>
        <taxon>Bacilli</taxon>
        <taxon>Lactobacillales</taxon>
        <taxon>Streptococcaceae</taxon>
        <taxon>Streptococcus</taxon>
    </lineage>
</organism>
<feature type="compositionally biased region" description="Low complexity" evidence="1">
    <location>
        <begin position="26"/>
        <end position="72"/>
    </location>
</feature>
<proteinExistence type="predicted"/>
<keyword evidence="5" id="KW-1185">Reference proteome</keyword>
<feature type="domain" description="DUF6287" evidence="3">
    <location>
        <begin position="91"/>
        <end position="124"/>
    </location>
</feature>
<feature type="compositionally biased region" description="Basic and acidic residues" evidence="1">
    <location>
        <begin position="73"/>
        <end position="87"/>
    </location>
</feature>
<dbReference type="Pfam" id="PF19804">
    <property type="entry name" value="DUF6287"/>
    <property type="match status" value="1"/>
</dbReference>
<feature type="region of interest" description="Disordered" evidence="1">
    <location>
        <begin position="26"/>
        <end position="95"/>
    </location>
</feature>
<name>A0A380JEQ2_STRDO</name>
<dbReference type="EMBL" id="UHFA01000002">
    <property type="protein sequence ID" value="SUN35887.1"/>
    <property type="molecule type" value="Genomic_DNA"/>
</dbReference>
<dbReference type="OrthoDB" id="2136578at2"/>
<reference evidence="4 5" key="1">
    <citation type="submission" date="2018-06" db="EMBL/GenBank/DDBJ databases">
        <authorList>
            <consortium name="Pathogen Informatics"/>
            <person name="Doyle S."/>
        </authorList>
    </citation>
    <scope>NUCLEOTIDE SEQUENCE [LARGE SCALE GENOMIC DNA]</scope>
    <source>
        <strain evidence="5">NCTC 11391</strain>
    </source>
</reference>
<dbReference type="PROSITE" id="PS51257">
    <property type="entry name" value="PROKAR_LIPOPROTEIN"/>
    <property type="match status" value="1"/>
</dbReference>
<dbReference type="Proteomes" id="UP000254082">
    <property type="component" value="Unassembled WGS sequence"/>
</dbReference>
<dbReference type="AlphaFoldDB" id="A0A380JEQ2"/>
<accession>A0A380JEQ2</accession>
<keyword evidence="2" id="KW-0732">Signal</keyword>
<evidence type="ECO:0000259" key="3">
    <source>
        <dbReference type="Pfam" id="PF19804"/>
    </source>
</evidence>
<sequence>MKKTFRLFSASLVLALCLGMTACQSSQHKTSTKSSTKTQMTSKSSQKKSSSQSSKGQEKNSSSSSSASSSSQADKKQEPEQKQDGKSSENSSLNLDALTQGDYSSIAGTWTDASGRVIVISPQGRISVLGTRGTMTIGRDGKGEALMTVTYDDGSSFGILIYGAGQAIPERHFQSGQADPSDTSKDRLVTAYSDILDQGGSEQFKNQVLYKSSNDYSSLSQ</sequence>
<dbReference type="RefSeq" id="WP_003000364.1">
    <property type="nucleotide sequence ID" value="NZ_UHFA01000002.1"/>
</dbReference>
<protein>
    <submittedName>
        <fullName evidence="4">Signal peptide</fullName>
    </submittedName>
</protein>
<evidence type="ECO:0000313" key="5">
    <source>
        <dbReference type="Proteomes" id="UP000254082"/>
    </source>
</evidence>
<gene>
    <name evidence="4" type="ORF">NCTC11391_00926</name>
</gene>
<evidence type="ECO:0000256" key="2">
    <source>
        <dbReference type="SAM" id="SignalP"/>
    </source>
</evidence>
<feature type="chain" id="PRO_5039597284" evidence="2">
    <location>
        <begin position="26"/>
        <end position="221"/>
    </location>
</feature>
<evidence type="ECO:0000313" key="4">
    <source>
        <dbReference type="EMBL" id="SUN35887.1"/>
    </source>
</evidence>
<feature type="signal peptide" evidence="2">
    <location>
        <begin position="1"/>
        <end position="25"/>
    </location>
</feature>
<dbReference type="InterPro" id="IPR046254">
    <property type="entry name" value="DUF6287"/>
</dbReference>
<evidence type="ECO:0000256" key="1">
    <source>
        <dbReference type="SAM" id="MobiDB-lite"/>
    </source>
</evidence>